<reference evidence="2" key="1">
    <citation type="submission" date="2019-03" db="EMBL/GenBank/DDBJ databases">
        <title>Flavobacterium sp.</title>
        <authorList>
            <person name="Kim H."/>
        </authorList>
    </citation>
    <scope>NUCLEOTIDE SEQUENCE [LARGE SCALE GENOMIC DNA]</scope>
    <source>
        <strain evidence="2">GS13</strain>
    </source>
</reference>
<dbReference type="KEGG" id="fnk:E1750_06255"/>
<accession>A0A4P6YCK2</accession>
<dbReference type="Proteomes" id="UP000291124">
    <property type="component" value="Chromosome"/>
</dbReference>
<evidence type="ECO:0000313" key="2">
    <source>
        <dbReference type="Proteomes" id="UP000291124"/>
    </source>
</evidence>
<keyword evidence="2" id="KW-1185">Reference proteome</keyword>
<dbReference type="OrthoDB" id="9836114at2"/>
<sequence length="119" mass="13928">MQYSINKEINSLSFLKTLGNKFDSFLIGEFEVEPFTKWSTEFAAEYWFIKHSLLENKEVELDFSTNELENLCAEKNLNVIWLTLTDKKNFKLKCVDGSWELEILNSTFDRLEVVTSLGE</sequence>
<dbReference type="EMBL" id="CP037933">
    <property type="protein sequence ID" value="QBN18425.1"/>
    <property type="molecule type" value="Genomic_DNA"/>
</dbReference>
<proteinExistence type="predicted"/>
<dbReference type="AlphaFoldDB" id="A0A4P6YCK2"/>
<gene>
    <name evidence="1" type="ORF">E1750_06255</name>
</gene>
<name>A0A4P6YCK2_9FLAO</name>
<dbReference type="RefSeq" id="WP_133275952.1">
    <property type="nucleotide sequence ID" value="NZ_CP037933.1"/>
</dbReference>
<protein>
    <submittedName>
        <fullName evidence="1">Uncharacterized protein</fullName>
    </submittedName>
</protein>
<evidence type="ECO:0000313" key="1">
    <source>
        <dbReference type="EMBL" id="QBN18425.1"/>
    </source>
</evidence>
<organism evidence="1 2">
    <name type="scientific">Flavobacterium nackdongense</name>
    <dbReference type="NCBI Taxonomy" id="2547394"/>
    <lineage>
        <taxon>Bacteria</taxon>
        <taxon>Pseudomonadati</taxon>
        <taxon>Bacteroidota</taxon>
        <taxon>Flavobacteriia</taxon>
        <taxon>Flavobacteriales</taxon>
        <taxon>Flavobacteriaceae</taxon>
        <taxon>Flavobacterium</taxon>
    </lineage>
</organism>